<dbReference type="AlphaFoldDB" id="X1MQ63"/>
<protein>
    <submittedName>
        <fullName evidence="3">Uncharacterized protein</fullName>
    </submittedName>
</protein>
<feature type="region of interest" description="Disordered" evidence="2">
    <location>
        <begin position="37"/>
        <end position="56"/>
    </location>
</feature>
<accession>X1MQ63</accession>
<evidence type="ECO:0000256" key="2">
    <source>
        <dbReference type="SAM" id="MobiDB-lite"/>
    </source>
</evidence>
<organism evidence="3">
    <name type="scientific">marine sediment metagenome</name>
    <dbReference type="NCBI Taxonomy" id="412755"/>
    <lineage>
        <taxon>unclassified sequences</taxon>
        <taxon>metagenomes</taxon>
        <taxon>ecological metagenomes</taxon>
    </lineage>
</organism>
<name>X1MQ63_9ZZZZ</name>
<proteinExistence type="predicted"/>
<comment type="caution">
    <text evidence="3">The sequence shown here is derived from an EMBL/GenBank/DDBJ whole genome shotgun (WGS) entry which is preliminary data.</text>
</comment>
<dbReference type="EMBL" id="BARV01015837">
    <property type="protein sequence ID" value="GAI20176.1"/>
    <property type="molecule type" value="Genomic_DNA"/>
</dbReference>
<reference evidence="3" key="1">
    <citation type="journal article" date="2014" name="Front. Microbiol.">
        <title>High frequency of phylogenetically diverse reductive dehalogenase-homologous genes in deep subseafloor sedimentary metagenomes.</title>
        <authorList>
            <person name="Kawai M."/>
            <person name="Futagami T."/>
            <person name="Toyoda A."/>
            <person name="Takaki Y."/>
            <person name="Nishi S."/>
            <person name="Hori S."/>
            <person name="Arai W."/>
            <person name="Tsubouchi T."/>
            <person name="Morono Y."/>
            <person name="Uchiyama I."/>
            <person name="Ito T."/>
            <person name="Fujiyama A."/>
            <person name="Inagaki F."/>
            <person name="Takami H."/>
        </authorList>
    </citation>
    <scope>NUCLEOTIDE SEQUENCE</scope>
    <source>
        <strain evidence="3">Expedition CK06-06</strain>
    </source>
</reference>
<evidence type="ECO:0000256" key="1">
    <source>
        <dbReference type="SAM" id="Coils"/>
    </source>
</evidence>
<gene>
    <name evidence="3" type="ORF">S06H3_27314</name>
</gene>
<sequence length="56" mass="6261">MGIDNDEGEVKLTKQEKAALRKAEKVAREAKELTTAKRLDLGKATSARHFPPKNNR</sequence>
<keyword evidence="1" id="KW-0175">Coiled coil</keyword>
<evidence type="ECO:0000313" key="3">
    <source>
        <dbReference type="EMBL" id="GAI20176.1"/>
    </source>
</evidence>
<feature type="coiled-coil region" evidence="1">
    <location>
        <begin position="3"/>
        <end position="33"/>
    </location>
</feature>